<dbReference type="InterPro" id="IPR020845">
    <property type="entry name" value="AMP-binding_CS"/>
</dbReference>
<dbReference type="PROSITE" id="PS00455">
    <property type="entry name" value="AMP_BINDING"/>
    <property type="match status" value="1"/>
</dbReference>
<dbReference type="SUPFAM" id="SSF56801">
    <property type="entry name" value="Acetyl-CoA synthetase-like"/>
    <property type="match status" value="1"/>
</dbReference>
<evidence type="ECO:0000259" key="13">
    <source>
        <dbReference type="Pfam" id="PF13193"/>
    </source>
</evidence>
<dbReference type="OrthoDB" id="9803968at2"/>
<accession>A0A0T5P3R5</accession>
<evidence type="ECO:0000256" key="3">
    <source>
        <dbReference type="ARBA" id="ARBA00011738"/>
    </source>
</evidence>
<evidence type="ECO:0000256" key="11">
    <source>
        <dbReference type="ARBA" id="ARBA00067668"/>
    </source>
</evidence>
<keyword evidence="7" id="KW-0460">Magnesium</keyword>
<reference evidence="14 16" key="1">
    <citation type="submission" date="2015-04" db="EMBL/GenBank/DDBJ databases">
        <title>The draft genome sequence of Roseovarius indicus B108T.</title>
        <authorList>
            <person name="Li G."/>
            <person name="Lai Q."/>
            <person name="Shao Z."/>
            <person name="Yan P."/>
        </authorList>
    </citation>
    <scope>NUCLEOTIDE SEQUENCE [LARGE SCALE GENOMIC DNA]</scope>
    <source>
        <strain evidence="14 16">B108</strain>
    </source>
</reference>
<protein>
    <recommendedName>
        <fullName evidence="11">3-methylmercaptopropionyl-CoA ligase</fullName>
        <ecNumber evidence="10">6.2.1.44</ecNumber>
    </recommendedName>
</protein>
<dbReference type="NCBIfam" id="NF006020">
    <property type="entry name" value="PRK08162.1"/>
    <property type="match status" value="1"/>
</dbReference>
<feature type="domain" description="AMP-dependent synthetase/ligase" evidence="12">
    <location>
        <begin position="27"/>
        <end position="404"/>
    </location>
</feature>
<reference evidence="15 17" key="2">
    <citation type="submission" date="2018-08" db="EMBL/GenBank/DDBJ databases">
        <title>Genetic Globetrotter - A new plasmid hitch-hiking vast phylogenetic and geographic distances.</title>
        <authorList>
            <person name="Vollmers J."/>
            <person name="Petersen J."/>
        </authorList>
    </citation>
    <scope>NUCLEOTIDE SEQUENCE [LARGE SCALE GENOMIC DNA]</scope>
    <source>
        <strain evidence="15 17">DSM 26383</strain>
    </source>
</reference>
<evidence type="ECO:0000256" key="6">
    <source>
        <dbReference type="ARBA" id="ARBA00022832"/>
    </source>
</evidence>
<keyword evidence="6" id="KW-0276">Fatty acid metabolism</keyword>
<dbReference type="RefSeq" id="WP_057819688.1">
    <property type="nucleotide sequence ID" value="NZ_FOMY01000006.1"/>
</dbReference>
<dbReference type="FunFam" id="3.30.300.30:FF:000008">
    <property type="entry name" value="2,3-dihydroxybenzoate-AMP ligase"/>
    <property type="match status" value="1"/>
</dbReference>
<gene>
    <name evidence="15" type="ORF">RIdsm_00980</name>
    <name evidence="14" type="ORF">XM52_22205</name>
</gene>
<organism evidence="14 16">
    <name type="scientific">Roseovarius indicus</name>
    <dbReference type="NCBI Taxonomy" id="540747"/>
    <lineage>
        <taxon>Bacteria</taxon>
        <taxon>Pseudomonadati</taxon>
        <taxon>Pseudomonadota</taxon>
        <taxon>Alphaproteobacteria</taxon>
        <taxon>Rhodobacterales</taxon>
        <taxon>Roseobacteraceae</taxon>
        <taxon>Roseovarius</taxon>
    </lineage>
</organism>
<dbReference type="GO" id="GO:0006631">
    <property type="term" value="P:fatty acid metabolic process"/>
    <property type="evidence" value="ECO:0007669"/>
    <property type="project" value="UniProtKB-KW"/>
</dbReference>
<dbReference type="AlphaFoldDB" id="A0A0T5P3R5"/>
<evidence type="ECO:0000256" key="10">
    <source>
        <dbReference type="ARBA" id="ARBA00066616"/>
    </source>
</evidence>
<feature type="domain" description="AMP-binding enzyme C-terminal" evidence="13">
    <location>
        <begin position="454"/>
        <end position="528"/>
    </location>
</feature>
<dbReference type="FunFam" id="3.40.50.12780:FF:000003">
    <property type="entry name" value="Long-chain-fatty-acid--CoA ligase FadD"/>
    <property type="match status" value="1"/>
</dbReference>
<evidence type="ECO:0000256" key="8">
    <source>
        <dbReference type="ARBA" id="ARBA00023098"/>
    </source>
</evidence>
<dbReference type="Proteomes" id="UP000325785">
    <property type="component" value="Chromosome"/>
</dbReference>
<evidence type="ECO:0000313" key="16">
    <source>
        <dbReference type="Proteomes" id="UP000051401"/>
    </source>
</evidence>
<dbReference type="Gene3D" id="3.30.300.30">
    <property type="match status" value="1"/>
</dbReference>
<dbReference type="InterPro" id="IPR000873">
    <property type="entry name" value="AMP-dep_synth/lig_dom"/>
</dbReference>
<dbReference type="Pfam" id="PF13193">
    <property type="entry name" value="AMP-binding_C"/>
    <property type="match status" value="1"/>
</dbReference>
<evidence type="ECO:0000259" key="12">
    <source>
        <dbReference type="Pfam" id="PF00501"/>
    </source>
</evidence>
<comment type="cofactor">
    <cofactor evidence="1">
        <name>Mg(2+)</name>
        <dbReference type="ChEBI" id="CHEBI:18420"/>
    </cofactor>
</comment>
<keyword evidence="4 15" id="KW-0436">Ligase</keyword>
<evidence type="ECO:0000313" key="14">
    <source>
        <dbReference type="EMBL" id="KRS15771.1"/>
    </source>
</evidence>
<name>A0A0T5P3R5_9RHOB</name>
<keyword evidence="8" id="KW-0443">Lipid metabolism</keyword>
<dbReference type="EC" id="6.2.1.44" evidence="10"/>
<dbReference type="KEGG" id="rid:RIdsm_00980"/>
<dbReference type="InterPro" id="IPR045851">
    <property type="entry name" value="AMP-bd_C_sf"/>
</dbReference>
<dbReference type="Gene3D" id="3.40.50.12780">
    <property type="entry name" value="N-terminal domain of ligase-like"/>
    <property type="match status" value="1"/>
</dbReference>
<sequence>MTERPNLNAIPVSDANHVPLTPLSFLSRTADVHPDHPAIIYGELRHSYRDMQTRCFRLASALARRGIGSGDCVAVMAPNVPALLECHFGVPHVGAVLNAINTRLDPATIEYILTHSGARVLLVDRELGQPLKDVLSRLSDRLTVFEINDPATADFPALGVPSYEDLLAEGSDAPLPDAVEDEWQTIALNYTSGTTGRPKGVLYHHRGAYLNALGNQQTWCLPRHPVYLWTLPMFHCNGWCFPWTITANAGTHVCLRKVEPEAIFEAINGCGVTHFCGAPVVLNMLANAPDTVRRPLAQKVQAFTAGAAPAPSVIGNVEKLGIEITHVYGLTEVYGPCVVCEPQTDWPSLGADELAGRKARQGVRYATQQGMEVVDPHTREPVPADGQTMGEIVLRGNAVMKGYLEDEEATAKAFEGGWFSTGDLAVRHADGYVQIRDRLKDIIISGGENVSTIEVESVLYQHDDVLDVAVVAEPSEKWGETVCAFVEAKPGRMPSEEELIAFCRDRLAGYKRPRRVVFGALPKTSTGKIQKFVLRQKAKDLASQPA</sequence>
<dbReference type="InterPro" id="IPR042099">
    <property type="entry name" value="ANL_N_sf"/>
</dbReference>
<dbReference type="Proteomes" id="UP000051401">
    <property type="component" value="Unassembled WGS sequence"/>
</dbReference>
<evidence type="ECO:0000256" key="5">
    <source>
        <dbReference type="ARBA" id="ARBA00022723"/>
    </source>
</evidence>
<dbReference type="InterPro" id="IPR025110">
    <property type="entry name" value="AMP-bd_C"/>
</dbReference>
<evidence type="ECO:0000256" key="2">
    <source>
        <dbReference type="ARBA" id="ARBA00006432"/>
    </source>
</evidence>
<dbReference type="CDD" id="cd12118">
    <property type="entry name" value="ttLC_FACS_AEE21_like"/>
    <property type="match status" value="1"/>
</dbReference>
<keyword evidence="16" id="KW-1185">Reference proteome</keyword>
<dbReference type="EMBL" id="LAXI01000019">
    <property type="protein sequence ID" value="KRS15771.1"/>
    <property type="molecule type" value="Genomic_DNA"/>
</dbReference>
<comment type="similarity">
    <text evidence="2">Belongs to the ATP-dependent AMP-binding enzyme family.</text>
</comment>
<evidence type="ECO:0000256" key="7">
    <source>
        <dbReference type="ARBA" id="ARBA00022842"/>
    </source>
</evidence>
<proteinExistence type="inferred from homology"/>
<dbReference type="PANTHER" id="PTHR43859:SF4">
    <property type="entry name" value="BUTANOATE--COA LIGASE AAE1-RELATED"/>
    <property type="match status" value="1"/>
</dbReference>
<comment type="catalytic activity">
    <reaction evidence="9">
        <text>3-(methylsulfanyl)propanoate + ATP + CoA = 3-(methylsulfanyl)propanoyl-CoA + AMP + diphosphate</text>
        <dbReference type="Rhea" id="RHEA:43052"/>
        <dbReference type="ChEBI" id="CHEBI:30616"/>
        <dbReference type="ChEBI" id="CHEBI:33019"/>
        <dbReference type="ChEBI" id="CHEBI:49016"/>
        <dbReference type="ChEBI" id="CHEBI:57287"/>
        <dbReference type="ChEBI" id="CHEBI:82815"/>
        <dbReference type="ChEBI" id="CHEBI:456215"/>
        <dbReference type="EC" id="6.2.1.44"/>
    </reaction>
    <physiologicalReaction direction="left-to-right" evidence="9">
        <dbReference type="Rhea" id="RHEA:43053"/>
    </physiologicalReaction>
</comment>
<dbReference type="PANTHER" id="PTHR43859">
    <property type="entry name" value="ACYL-ACTIVATING ENZYME"/>
    <property type="match status" value="1"/>
</dbReference>
<dbReference type="STRING" id="540747.SAMN04488031_10682"/>
<keyword evidence="5" id="KW-0479">Metal-binding</keyword>
<evidence type="ECO:0000313" key="15">
    <source>
        <dbReference type="EMBL" id="QEW25195.1"/>
    </source>
</evidence>
<comment type="subunit">
    <text evidence="3">Homodimer.</text>
</comment>
<dbReference type="GO" id="GO:0046872">
    <property type="term" value="F:metal ion binding"/>
    <property type="evidence" value="ECO:0007669"/>
    <property type="project" value="UniProtKB-KW"/>
</dbReference>
<evidence type="ECO:0000256" key="4">
    <source>
        <dbReference type="ARBA" id="ARBA00022598"/>
    </source>
</evidence>
<evidence type="ECO:0000313" key="17">
    <source>
        <dbReference type="Proteomes" id="UP000325785"/>
    </source>
</evidence>
<dbReference type="GO" id="GO:0016874">
    <property type="term" value="F:ligase activity"/>
    <property type="evidence" value="ECO:0007669"/>
    <property type="project" value="UniProtKB-KW"/>
</dbReference>
<dbReference type="EMBL" id="CP031598">
    <property type="protein sequence ID" value="QEW25195.1"/>
    <property type="molecule type" value="Genomic_DNA"/>
</dbReference>
<evidence type="ECO:0000256" key="9">
    <source>
        <dbReference type="ARBA" id="ARBA00051915"/>
    </source>
</evidence>
<dbReference type="Pfam" id="PF00501">
    <property type="entry name" value="AMP-binding"/>
    <property type="match status" value="1"/>
</dbReference>
<dbReference type="PATRIC" id="fig|540747.5.peg.2221"/>
<evidence type="ECO:0000256" key="1">
    <source>
        <dbReference type="ARBA" id="ARBA00001946"/>
    </source>
</evidence>